<name>A0ABV1KEF1_9PSEU</name>
<evidence type="ECO:0000259" key="4">
    <source>
        <dbReference type="PROSITE" id="PS50977"/>
    </source>
</evidence>
<accession>A0ABV1KEF1</accession>
<dbReference type="InterPro" id="IPR041583">
    <property type="entry name" value="TetR_C_31"/>
</dbReference>
<dbReference type="PANTHER" id="PTHR30055">
    <property type="entry name" value="HTH-TYPE TRANSCRIPTIONAL REGULATOR RUTR"/>
    <property type="match status" value="1"/>
</dbReference>
<organism evidence="5 6">
    <name type="scientific">Pseudonocardia nematodicida</name>
    <dbReference type="NCBI Taxonomy" id="1206997"/>
    <lineage>
        <taxon>Bacteria</taxon>
        <taxon>Bacillati</taxon>
        <taxon>Actinomycetota</taxon>
        <taxon>Actinomycetes</taxon>
        <taxon>Pseudonocardiales</taxon>
        <taxon>Pseudonocardiaceae</taxon>
        <taxon>Pseudonocardia</taxon>
    </lineage>
</organism>
<dbReference type="PROSITE" id="PS50977">
    <property type="entry name" value="HTH_TETR_2"/>
    <property type="match status" value="1"/>
</dbReference>
<proteinExistence type="predicted"/>
<feature type="DNA-binding region" description="H-T-H motif" evidence="2">
    <location>
        <begin position="43"/>
        <end position="62"/>
    </location>
</feature>
<gene>
    <name evidence="5" type="ORF">WIS52_20465</name>
</gene>
<dbReference type="InterPro" id="IPR050109">
    <property type="entry name" value="HTH-type_TetR-like_transc_reg"/>
</dbReference>
<dbReference type="InterPro" id="IPR009057">
    <property type="entry name" value="Homeodomain-like_sf"/>
</dbReference>
<keyword evidence="6" id="KW-1185">Reference proteome</keyword>
<reference evidence="5 6" key="1">
    <citation type="submission" date="2024-03" db="EMBL/GenBank/DDBJ databases">
        <title>Draft genome sequence of Pseudonocardia nematodicida JCM 31783.</title>
        <authorList>
            <person name="Butdee W."/>
            <person name="Duangmal K."/>
        </authorList>
    </citation>
    <scope>NUCLEOTIDE SEQUENCE [LARGE SCALE GENOMIC DNA]</scope>
    <source>
        <strain evidence="5 6">JCM 31783</strain>
    </source>
</reference>
<dbReference type="PANTHER" id="PTHR30055:SF231">
    <property type="entry name" value="TRANSCRIPTIONAL REGULATORY PROTEIN (PROBABLY DEOR-FAMILY)-RELATED"/>
    <property type="match status" value="1"/>
</dbReference>
<evidence type="ECO:0000313" key="5">
    <source>
        <dbReference type="EMBL" id="MEQ3552848.1"/>
    </source>
</evidence>
<evidence type="ECO:0000256" key="2">
    <source>
        <dbReference type="PROSITE-ProRule" id="PRU00335"/>
    </source>
</evidence>
<dbReference type="RefSeq" id="WP_349299913.1">
    <property type="nucleotide sequence ID" value="NZ_JBEDNQ010000008.1"/>
</dbReference>
<protein>
    <submittedName>
        <fullName evidence="5">TetR family transcriptional regulator</fullName>
    </submittedName>
</protein>
<dbReference type="Pfam" id="PF17940">
    <property type="entry name" value="TetR_C_31"/>
    <property type="match status" value="1"/>
</dbReference>
<comment type="caution">
    <text evidence="5">The sequence shown here is derived from an EMBL/GenBank/DDBJ whole genome shotgun (WGS) entry which is preliminary data.</text>
</comment>
<dbReference type="EMBL" id="JBEDNQ010000008">
    <property type="protein sequence ID" value="MEQ3552848.1"/>
    <property type="molecule type" value="Genomic_DNA"/>
</dbReference>
<dbReference type="Gene3D" id="1.10.357.10">
    <property type="entry name" value="Tetracycline Repressor, domain 2"/>
    <property type="match status" value="1"/>
</dbReference>
<keyword evidence="1 2" id="KW-0238">DNA-binding</keyword>
<sequence length="198" mass="21286">MSRTSERGSPPTDGRRARGERRRAEIIDACLRVVQRDGASGVTHRTVAREAGVPTSLTTYYFTTLDELLVAALSTVTEDYAITLRGIIERAGDELGELAELIAAAGVDEGRGRALAERELSTLASRRPALRPIAQHWREEVARIGRRRTDDPVAVEALVAAADGLCAAILVSGKVPEVPRIRAVLAHALGLTTESTQV</sequence>
<dbReference type="Proteomes" id="UP001494902">
    <property type="component" value="Unassembled WGS sequence"/>
</dbReference>
<feature type="region of interest" description="Disordered" evidence="3">
    <location>
        <begin position="1"/>
        <end position="20"/>
    </location>
</feature>
<feature type="domain" description="HTH tetR-type" evidence="4">
    <location>
        <begin position="20"/>
        <end position="80"/>
    </location>
</feature>
<dbReference type="InterPro" id="IPR001647">
    <property type="entry name" value="HTH_TetR"/>
</dbReference>
<evidence type="ECO:0000256" key="1">
    <source>
        <dbReference type="ARBA" id="ARBA00023125"/>
    </source>
</evidence>
<dbReference type="SUPFAM" id="SSF46689">
    <property type="entry name" value="Homeodomain-like"/>
    <property type="match status" value="1"/>
</dbReference>
<evidence type="ECO:0000313" key="6">
    <source>
        <dbReference type="Proteomes" id="UP001494902"/>
    </source>
</evidence>
<evidence type="ECO:0000256" key="3">
    <source>
        <dbReference type="SAM" id="MobiDB-lite"/>
    </source>
</evidence>